<evidence type="ECO:0000259" key="9">
    <source>
        <dbReference type="PROSITE" id="PS50823"/>
    </source>
</evidence>
<sequence length="294" mass="32364">MTRSGFVALAGRPNVGKSTLVNAMVGRKVAIVSDKPQTTRRAIRGVVTTPEFQLVLTDLPGVQKPRDALTSRMQKRVETELSEADAALFVVNGDQGIGGAGDRFIAEALSQARVPIVIAVNKIDRMNHDKTVKSLVLTEELGLPEADVFPISARTGKGVPALVDHLASLLPEGPFYFPPEDHSDQPEDVLLAELVREQVLLRTRQEVPHAVEVQVEEIEERDNVTAVRAIMWVETESQKGILIGHHGRMIKSIGTAARKEIERELADHVHLDLSVRVRRSWRADDALLDRLGIT</sequence>
<dbReference type="InterPro" id="IPR030388">
    <property type="entry name" value="G_ERA_dom"/>
</dbReference>
<dbReference type="Gene3D" id="3.30.300.20">
    <property type="match status" value="1"/>
</dbReference>
<feature type="binding site" evidence="6">
    <location>
        <begin position="11"/>
        <end position="18"/>
    </location>
    <ligand>
        <name>GTP</name>
        <dbReference type="ChEBI" id="CHEBI:37565"/>
    </ligand>
</feature>
<evidence type="ECO:0000256" key="3">
    <source>
        <dbReference type="ARBA" id="ARBA00022741"/>
    </source>
</evidence>
<feature type="region of interest" description="G1" evidence="7">
    <location>
        <begin position="11"/>
        <end position="18"/>
    </location>
</feature>
<dbReference type="InterPro" id="IPR005662">
    <property type="entry name" value="GTPase_Era-like"/>
</dbReference>
<feature type="region of interest" description="G2" evidence="7">
    <location>
        <begin position="37"/>
        <end position="41"/>
    </location>
</feature>
<evidence type="ECO:0000256" key="8">
    <source>
        <dbReference type="RuleBase" id="RU003761"/>
    </source>
</evidence>
<keyword evidence="4 6" id="KW-0694">RNA-binding</keyword>
<keyword evidence="6" id="KW-0963">Cytoplasm</keyword>
<dbReference type="Proteomes" id="UP001147700">
    <property type="component" value="Unassembled WGS sequence"/>
</dbReference>
<keyword evidence="3 6" id="KW-0547">Nucleotide-binding</keyword>
<feature type="domain" description="Era-type G" evidence="10">
    <location>
        <begin position="3"/>
        <end position="172"/>
    </location>
</feature>
<comment type="subcellular location">
    <subcellularLocation>
        <location evidence="6">Cytoplasm</location>
    </subcellularLocation>
    <subcellularLocation>
        <location evidence="6">Cell membrane</location>
        <topology evidence="6">Peripheral membrane protein</topology>
    </subcellularLocation>
</comment>
<dbReference type="InterPro" id="IPR027417">
    <property type="entry name" value="P-loop_NTPase"/>
</dbReference>
<keyword evidence="6" id="KW-0690">Ribosome biogenesis</keyword>
<feature type="domain" description="KH type-2" evidence="9">
    <location>
        <begin position="203"/>
        <end position="279"/>
    </location>
</feature>
<dbReference type="NCBIfam" id="TIGR00231">
    <property type="entry name" value="small_GTP"/>
    <property type="match status" value="1"/>
</dbReference>
<dbReference type="PANTHER" id="PTHR42698:SF1">
    <property type="entry name" value="GTPASE ERA, MITOCHONDRIAL"/>
    <property type="match status" value="1"/>
</dbReference>
<accession>A0ABT4RSC7</accession>
<dbReference type="SUPFAM" id="SSF52540">
    <property type="entry name" value="P-loop containing nucleoside triphosphate hydrolases"/>
    <property type="match status" value="1"/>
</dbReference>
<dbReference type="Pfam" id="PF07650">
    <property type="entry name" value="KH_2"/>
    <property type="match status" value="1"/>
</dbReference>
<feature type="region of interest" description="G3" evidence="7">
    <location>
        <begin position="58"/>
        <end position="61"/>
    </location>
</feature>
<dbReference type="InterPro" id="IPR005225">
    <property type="entry name" value="Small_GTP-bd"/>
</dbReference>
<evidence type="ECO:0000313" key="12">
    <source>
        <dbReference type="Proteomes" id="UP001147700"/>
    </source>
</evidence>
<keyword evidence="5 6" id="KW-0342">GTP-binding</keyword>
<dbReference type="EMBL" id="JAPCID010000058">
    <property type="protein sequence ID" value="MDA0141498.1"/>
    <property type="molecule type" value="Genomic_DNA"/>
</dbReference>
<evidence type="ECO:0000256" key="4">
    <source>
        <dbReference type="ARBA" id="ARBA00022884"/>
    </source>
</evidence>
<comment type="caution">
    <text evidence="6">Lacks conserved residue(s) required for the propagation of feature annotation.</text>
</comment>
<keyword evidence="6" id="KW-1003">Cell membrane</keyword>
<dbReference type="PANTHER" id="PTHR42698">
    <property type="entry name" value="GTPASE ERA"/>
    <property type="match status" value="1"/>
</dbReference>
<dbReference type="HAMAP" id="MF_00367">
    <property type="entry name" value="GTPase_Era"/>
    <property type="match status" value="1"/>
</dbReference>
<reference evidence="11" key="1">
    <citation type="submission" date="2022-10" db="EMBL/GenBank/DDBJ databases">
        <title>The WGS of Solirubrobacter sp. CPCC 204708.</title>
        <authorList>
            <person name="Jiang Z."/>
        </authorList>
    </citation>
    <scope>NUCLEOTIDE SEQUENCE</scope>
    <source>
        <strain evidence="11">CPCC 204708</strain>
    </source>
</reference>
<feature type="region of interest" description="G5" evidence="7">
    <location>
        <begin position="151"/>
        <end position="153"/>
    </location>
</feature>
<dbReference type="SUPFAM" id="SSF54814">
    <property type="entry name" value="Prokaryotic type KH domain (KH-domain type II)"/>
    <property type="match status" value="1"/>
</dbReference>
<dbReference type="Pfam" id="PF01926">
    <property type="entry name" value="MMR_HSR1"/>
    <property type="match status" value="1"/>
</dbReference>
<dbReference type="InterPro" id="IPR006073">
    <property type="entry name" value="GTP-bd"/>
</dbReference>
<evidence type="ECO:0000313" key="11">
    <source>
        <dbReference type="EMBL" id="MDA0141498.1"/>
    </source>
</evidence>
<keyword evidence="6" id="KW-0472">Membrane</keyword>
<comment type="caution">
    <text evidence="11">The sequence shown here is derived from an EMBL/GenBank/DDBJ whole genome shotgun (WGS) entry which is preliminary data.</text>
</comment>
<dbReference type="Gene3D" id="3.40.50.300">
    <property type="entry name" value="P-loop containing nucleotide triphosphate hydrolases"/>
    <property type="match status" value="1"/>
</dbReference>
<dbReference type="CDD" id="cd22534">
    <property type="entry name" value="KH-II_Era"/>
    <property type="match status" value="1"/>
</dbReference>
<feature type="binding site" evidence="6">
    <location>
        <begin position="121"/>
        <end position="124"/>
    </location>
    <ligand>
        <name>GTP</name>
        <dbReference type="ChEBI" id="CHEBI:37565"/>
    </ligand>
</feature>
<name>A0ABT4RSC7_9ACTN</name>
<dbReference type="InterPro" id="IPR004044">
    <property type="entry name" value="KH_dom_type_2"/>
</dbReference>
<evidence type="ECO:0000256" key="2">
    <source>
        <dbReference type="ARBA" id="ARBA00020484"/>
    </source>
</evidence>
<evidence type="ECO:0000256" key="7">
    <source>
        <dbReference type="PROSITE-ProRule" id="PRU01050"/>
    </source>
</evidence>
<evidence type="ECO:0000256" key="6">
    <source>
        <dbReference type="HAMAP-Rule" id="MF_00367"/>
    </source>
</evidence>
<comment type="similarity">
    <text evidence="1 6 7 8">Belongs to the TRAFAC class TrmE-Era-EngA-EngB-Septin-like GTPase superfamily. Era GTPase family.</text>
</comment>
<dbReference type="NCBIfam" id="NF000908">
    <property type="entry name" value="PRK00089.1"/>
    <property type="match status" value="1"/>
</dbReference>
<organism evidence="11 12">
    <name type="scientific">Solirubrobacter deserti</name>
    <dbReference type="NCBI Taxonomy" id="2282478"/>
    <lineage>
        <taxon>Bacteria</taxon>
        <taxon>Bacillati</taxon>
        <taxon>Actinomycetota</taxon>
        <taxon>Thermoleophilia</taxon>
        <taxon>Solirubrobacterales</taxon>
        <taxon>Solirubrobacteraceae</taxon>
        <taxon>Solirubrobacter</taxon>
    </lineage>
</organism>
<dbReference type="PROSITE" id="PS50823">
    <property type="entry name" value="KH_TYPE_2"/>
    <property type="match status" value="1"/>
</dbReference>
<dbReference type="InterPro" id="IPR009019">
    <property type="entry name" value="KH_sf_prok-type"/>
</dbReference>
<feature type="region of interest" description="G4" evidence="7">
    <location>
        <begin position="121"/>
        <end position="124"/>
    </location>
</feature>
<proteinExistence type="inferred from homology"/>
<keyword evidence="12" id="KW-1185">Reference proteome</keyword>
<keyword evidence="6" id="KW-0699">rRNA-binding</keyword>
<dbReference type="PROSITE" id="PS51713">
    <property type="entry name" value="G_ERA"/>
    <property type="match status" value="1"/>
</dbReference>
<evidence type="ECO:0000256" key="1">
    <source>
        <dbReference type="ARBA" id="ARBA00007921"/>
    </source>
</evidence>
<comment type="subunit">
    <text evidence="6">Monomer.</text>
</comment>
<gene>
    <name evidence="6 11" type="primary">era</name>
    <name evidence="11" type="ORF">OJ962_28655</name>
</gene>
<evidence type="ECO:0000256" key="5">
    <source>
        <dbReference type="ARBA" id="ARBA00023134"/>
    </source>
</evidence>
<dbReference type="InterPro" id="IPR015946">
    <property type="entry name" value="KH_dom-like_a/b"/>
</dbReference>
<comment type="function">
    <text evidence="6">An essential GTPase that binds both GDP and GTP, with rapid nucleotide exchange. Plays a role in 16S rRNA processing and 30S ribosomal subunit biogenesis and possibly also in cell cycle regulation and energy metabolism.</text>
</comment>
<dbReference type="NCBIfam" id="TIGR00436">
    <property type="entry name" value="era"/>
    <property type="match status" value="1"/>
</dbReference>
<protein>
    <recommendedName>
        <fullName evidence="2 6">GTPase Era</fullName>
    </recommendedName>
</protein>
<dbReference type="RefSeq" id="WP_202953904.1">
    <property type="nucleotide sequence ID" value="NZ_JAPCID010000058.1"/>
</dbReference>
<dbReference type="CDD" id="cd04163">
    <property type="entry name" value="Era"/>
    <property type="match status" value="1"/>
</dbReference>
<evidence type="ECO:0000259" key="10">
    <source>
        <dbReference type="PROSITE" id="PS51713"/>
    </source>
</evidence>